<dbReference type="AlphaFoldDB" id="A0A6J3L0N0"/>
<accession>A0A6J3L0N0</accession>
<evidence type="ECO:0000313" key="2">
    <source>
        <dbReference type="RefSeq" id="XP_033358001.1"/>
    </source>
</evidence>
<dbReference type="Proteomes" id="UP000504631">
    <property type="component" value="Unplaced"/>
</dbReference>
<dbReference type="GeneID" id="117237781"/>
<reference evidence="2" key="1">
    <citation type="submission" date="2025-08" db="UniProtKB">
        <authorList>
            <consortium name="RefSeq"/>
        </authorList>
    </citation>
    <scope>IDENTIFICATION</scope>
    <source>
        <tissue evidence="2">Muscle</tissue>
    </source>
</reference>
<sequence length="122" mass="14877">MISSEMVKPSLRINLTYQTRQEVSDFMRKKRELKTCIYYVGFMRTVMLERNTKHSRAQSRIIPSFIIQWYYPRNLASPLNFHEANDVSRELWYFNIFIWTPYKRNNRGTGHLLQTKIEFHPR</sequence>
<gene>
    <name evidence="2" type="primary">LOC117237781</name>
</gene>
<protein>
    <submittedName>
        <fullName evidence="2">Uncharacterized protein LOC117237781 isoform X2</fullName>
    </submittedName>
</protein>
<evidence type="ECO:0000313" key="1">
    <source>
        <dbReference type="Proteomes" id="UP000504631"/>
    </source>
</evidence>
<organism evidence="1 2">
    <name type="scientific">Bombus vosnesenskii</name>
    <dbReference type="NCBI Taxonomy" id="207650"/>
    <lineage>
        <taxon>Eukaryota</taxon>
        <taxon>Metazoa</taxon>
        <taxon>Ecdysozoa</taxon>
        <taxon>Arthropoda</taxon>
        <taxon>Hexapoda</taxon>
        <taxon>Insecta</taxon>
        <taxon>Pterygota</taxon>
        <taxon>Neoptera</taxon>
        <taxon>Endopterygota</taxon>
        <taxon>Hymenoptera</taxon>
        <taxon>Apocrita</taxon>
        <taxon>Aculeata</taxon>
        <taxon>Apoidea</taxon>
        <taxon>Anthophila</taxon>
        <taxon>Apidae</taxon>
        <taxon>Bombus</taxon>
        <taxon>Pyrobombus</taxon>
    </lineage>
</organism>
<proteinExistence type="predicted"/>
<name>A0A6J3L0N0_9HYME</name>
<keyword evidence="1" id="KW-1185">Reference proteome</keyword>
<dbReference type="RefSeq" id="XP_033358001.1">
    <property type="nucleotide sequence ID" value="XM_033502110.1"/>
</dbReference>